<reference evidence="3" key="1">
    <citation type="journal article" date="2019" name="Int. J. Syst. Evol. Microbiol.">
        <title>The Global Catalogue of Microorganisms (GCM) 10K type strain sequencing project: providing services to taxonomists for standard genome sequencing and annotation.</title>
        <authorList>
            <consortium name="The Broad Institute Genomics Platform"/>
            <consortium name="The Broad Institute Genome Sequencing Center for Infectious Disease"/>
            <person name="Wu L."/>
            <person name="Ma J."/>
        </authorList>
    </citation>
    <scope>NUCLEOTIDE SEQUENCE [LARGE SCALE GENOMIC DNA]</scope>
    <source>
        <strain evidence="3">JCM 32148</strain>
    </source>
</reference>
<comment type="caution">
    <text evidence="2">The sequence shown here is derived from an EMBL/GenBank/DDBJ whole genome shotgun (WGS) entry which is preliminary data.</text>
</comment>
<accession>A0ABW2ZX95</accession>
<evidence type="ECO:0000256" key="1">
    <source>
        <dbReference type="SAM" id="MobiDB-lite"/>
    </source>
</evidence>
<sequence>MTRPTGETYIGGGGGHLVMGIGELHVLATHTIVAKVDDLVHALDTIGKTLESLKLSWAGDAKKEAEALLARWTEVSDAIFGTKKHPEKGVLMRIAGGVENAAYAYNQSESAVQGSWRKLHDDLQTILAGGTPAAADGTDGSRGDGDLQPPIYEL</sequence>
<gene>
    <name evidence="2" type="ORF">ACFQZ8_04900</name>
</gene>
<name>A0ABW2ZX95_9ACTN</name>
<evidence type="ECO:0000313" key="2">
    <source>
        <dbReference type="EMBL" id="MFD0783258.1"/>
    </source>
</evidence>
<evidence type="ECO:0000313" key="3">
    <source>
        <dbReference type="Proteomes" id="UP001597053"/>
    </source>
</evidence>
<dbReference type="EMBL" id="JBHTHM010000113">
    <property type="protein sequence ID" value="MFD0783258.1"/>
    <property type="molecule type" value="Genomic_DNA"/>
</dbReference>
<feature type="region of interest" description="Disordered" evidence="1">
    <location>
        <begin position="130"/>
        <end position="154"/>
    </location>
</feature>
<protein>
    <submittedName>
        <fullName evidence="2">WXG100 family type VII secretion target</fullName>
    </submittedName>
</protein>
<organism evidence="2 3">
    <name type="scientific">Micromonospora azadirachtae</name>
    <dbReference type="NCBI Taxonomy" id="1970735"/>
    <lineage>
        <taxon>Bacteria</taxon>
        <taxon>Bacillati</taxon>
        <taxon>Actinomycetota</taxon>
        <taxon>Actinomycetes</taxon>
        <taxon>Micromonosporales</taxon>
        <taxon>Micromonosporaceae</taxon>
        <taxon>Micromonospora</taxon>
    </lineage>
</organism>
<dbReference type="Proteomes" id="UP001597053">
    <property type="component" value="Unassembled WGS sequence"/>
</dbReference>
<proteinExistence type="predicted"/>
<keyword evidence="3" id="KW-1185">Reference proteome</keyword>
<dbReference type="Gene3D" id="1.10.287.1060">
    <property type="entry name" value="ESAT-6-like"/>
    <property type="match status" value="1"/>
</dbReference>